<dbReference type="GO" id="GO:0006083">
    <property type="term" value="P:acetate metabolic process"/>
    <property type="evidence" value="ECO:0007669"/>
    <property type="project" value="InterPro"/>
</dbReference>
<dbReference type="Proteomes" id="UP000536773">
    <property type="component" value="Unassembled WGS sequence"/>
</dbReference>
<dbReference type="InterPro" id="IPR038460">
    <property type="entry name" value="AcetylCoA_hyd_C_sf"/>
</dbReference>
<dbReference type="GO" id="GO:0008775">
    <property type="term" value="F:acetate CoA-transferase activity"/>
    <property type="evidence" value="ECO:0007669"/>
    <property type="project" value="InterPro"/>
</dbReference>
<evidence type="ECO:0000259" key="1">
    <source>
        <dbReference type="Pfam" id="PF13336"/>
    </source>
</evidence>
<dbReference type="PANTHER" id="PTHR21432">
    <property type="entry name" value="ACETYL-COA HYDROLASE-RELATED"/>
    <property type="match status" value="1"/>
</dbReference>
<dbReference type="AlphaFoldDB" id="A0A848EUT8"/>
<evidence type="ECO:0000313" key="2">
    <source>
        <dbReference type="EMBL" id="NMK39619.1"/>
    </source>
</evidence>
<comment type="caution">
    <text evidence="2">The sequence shown here is derived from an EMBL/GenBank/DDBJ whole genome shotgun (WGS) entry which is preliminary data.</text>
</comment>
<proteinExistence type="predicted"/>
<dbReference type="RefSeq" id="WP_169013793.1">
    <property type="nucleotide sequence ID" value="NZ_JABBJH010000014.1"/>
</dbReference>
<evidence type="ECO:0000313" key="3">
    <source>
        <dbReference type="Proteomes" id="UP000536773"/>
    </source>
</evidence>
<protein>
    <recommendedName>
        <fullName evidence="1">Acetyl-CoA hydrolase/transferase C-terminal domain-containing protein</fullName>
    </recommendedName>
</protein>
<name>A0A848EUT8_MEGEL</name>
<reference evidence="2 3" key="1">
    <citation type="submission" date="2020-04" db="EMBL/GenBank/DDBJ databases">
        <authorList>
            <person name="Hitch T.C.A."/>
            <person name="Wylensek D."/>
            <person name="Clavel T."/>
        </authorList>
    </citation>
    <scope>NUCLEOTIDE SEQUENCE [LARGE SCALE GENOMIC DNA]</scope>
    <source>
        <strain evidence="2 3">WCA-386-APC-2A</strain>
    </source>
</reference>
<dbReference type="Gene3D" id="3.40.1080.20">
    <property type="entry name" value="Acetyl-CoA hydrolase/transferase C-terminal domain"/>
    <property type="match status" value="1"/>
</dbReference>
<gene>
    <name evidence="2" type="ORF">HG933_09610</name>
</gene>
<dbReference type="Pfam" id="PF13336">
    <property type="entry name" value="AcetylCoA_hyd_C"/>
    <property type="match status" value="1"/>
</dbReference>
<feature type="domain" description="Acetyl-CoA hydrolase/transferase C-terminal" evidence="1">
    <location>
        <begin position="3"/>
        <end position="132"/>
    </location>
</feature>
<dbReference type="PANTHER" id="PTHR21432:SF20">
    <property type="entry name" value="ACETYL-COA HYDROLASE"/>
    <property type="match status" value="1"/>
</dbReference>
<dbReference type="SUPFAM" id="SSF100950">
    <property type="entry name" value="NagB/RpiA/CoA transferase-like"/>
    <property type="match status" value="1"/>
</dbReference>
<organism evidence="2 3">
    <name type="scientific">Megasphaera elsdenii</name>
    <dbReference type="NCBI Taxonomy" id="907"/>
    <lineage>
        <taxon>Bacteria</taxon>
        <taxon>Bacillati</taxon>
        <taxon>Bacillota</taxon>
        <taxon>Negativicutes</taxon>
        <taxon>Veillonellales</taxon>
        <taxon>Veillonellaceae</taxon>
        <taxon>Megasphaera</taxon>
    </lineage>
</organism>
<dbReference type="EMBL" id="JABBJH010000014">
    <property type="protein sequence ID" value="NMK39619.1"/>
    <property type="molecule type" value="Genomic_DNA"/>
</dbReference>
<dbReference type="InterPro" id="IPR026888">
    <property type="entry name" value="AcetylCoA_hyd_C"/>
</dbReference>
<dbReference type="InterPro" id="IPR037171">
    <property type="entry name" value="NagB/RpiA_transferase-like"/>
</dbReference>
<accession>A0A848EUT8</accession>
<dbReference type="InterPro" id="IPR046433">
    <property type="entry name" value="ActCoA_hydro"/>
</dbReference>
<sequence>MSTIRQLDDFISINSCIAVDLYGQVCSESAGTRQISGTGGHLDFVTGAYVADHGKAFLAMPSSRVDKQGIRHSNILPKFTAGDIITTPRTQAPYMVTEYGVANLSGLATWQRAEALINIAHPDVREDLIKAAEAQHIWRRSNKC</sequence>